<evidence type="ECO:0000313" key="2">
    <source>
        <dbReference type="EMBL" id="CAF3926806.1"/>
    </source>
</evidence>
<feature type="non-terminal residue" evidence="1">
    <location>
        <position position="67"/>
    </location>
</feature>
<evidence type="ECO:0000313" key="1">
    <source>
        <dbReference type="EMBL" id="CAF1687837.1"/>
    </source>
</evidence>
<sequence length="67" mass="7962">MTDFGKVIESLHQLLDIRKQQVFEEINDQKKRRCLALQKQHEDVQKIVKDSEILELVAKEMLLKDDL</sequence>
<reference evidence="1" key="1">
    <citation type="submission" date="2021-02" db="EMBL/GenBank/DDBJ databases">
        <authorList>
            <person name="Nowell W R."/>
        </authorList>
    </citation>
    <scope>NUCLEOTIDE SEQUENCE</scope>
</reference>
<dbReference type="Proteomes" id="UP000682733">
    <property type="component" value="Unassembled WGS sequence"/>
</dbReference>
<dbReference type="EMBL" id="CAJOBA010024446">
    <property type="protein sequence ID" value="CAF3926806.1"/>
    <property type="molecule type" value="Genomic_DNA"/>
</dbReference>
<proteinExistence type="predicted"/>
<accession>A0A8S2GGM8</accession>
<gene>
    <name evidence="1" type="ORF">OVA965_LOCUS46263</name>
    <name evidence="2" type="ORF">TMI583_LOCUS21455</name>
</gene>
<evidence type="ECO:0000313" key="3">
    <source>
        <dbReference type="Proteomes" id="UP000677228"/>
    </source>
</evidence>
<comment type="caution">
    <text evidence="1">The sequence shown here is derived from an EMBL/GenBank/DDBJ whole genome shotgun (WGS) entry which is preliminary data.</text>
</comment>
<name>A0A8S2GGM8_9BILA</name>
<dbReference type="EMBL" id="CAJNOK010085486">
    <property type="protein sequence ID" value="CAF1687837.1"/>
    <property type="molecule type" value="Genomic_DNA"/>
</dbReference>
<organism evidence="1 3">
    <name type="scientific">Didymodactylos carnosus</name>
    <dbReference type="NCBI Taxonomy" id="1234261"/>
    <lineage>
        <taxon>Eukaryota</taxon>
        <taxon>Metazoa</taxon>
        <taxon>Spiralia</taxon>
        <taxon>Gnathifera</taxon>
        <taxon>Rotifera</taxon>
        <taxon>Eurotatoria</taxon>
        <taxon>Bdelloidea</taxon>
        <taxon>Philodinida</taxon>
        <taxon>Philodinidae</taxon>
        <taxon>Didymodactylos</taxon>
    </lineage>
</organism>
<dbReference type="Proteomes" id="UP000677228">
    <property type="component" value="Unassembled WGS sequence"/>
</dbReference>
<protein>
    <submittedName>
        <fullName evidence="1">Uncharacterized protein</fullName>
    </submittedName>
</protein>
<dbReference type="AlphaFoldDB" id="A0A8S2GGM8"/>